<evidence type="ECO:0000313" key="2">
    <source>
        <dbReference type="Proteomes" id="UP000256913"/>
    </source>
</evidence>
<gene>
    <name evidence="1" type="ORF">DFJ67_7123</name>
</gene>
<keyword evidence="2" id="KW-1185">Reference proteome</keyword>
<dbReference type="EMBL" id="QUMQ01000001">
    <property type="protein sequence ID" value="REG01050.1"/>
    <property type="molecule type" value="Genomic_DNA"/>
</dbReference>
<comment type="caution">
    <text evidence="1">The sequence shown here is derived from an EMBL/GenBank/DDBJ whole genome shotgun (WGS) entry which is preliminary data.</text>
</comment>
<accession>A0A3D9ZVP7</accession>
<organism evidence="1 2">
    <name type="scientific">Asanoa ferruginea</name>
    <dbReference type="NCBI Taxonomy" id="53367"/>
    <lineage>
        <taxon>Bacteria</taxon>
        <taxon>Bacillati</taxon>
        <taxon>Actinomycetota</taxon>
        <taxon>Actinomycetes</taxon>
        <taxon>Micromonosporales</taxon>
        <taxon>Micromonosporaceae</taxon>
        <taxon>Asanoa</taxon>
    </lineage>
</organism>
<sequence length="85" mass="9107">MFLIFGLRTKAQLLGLVSMACHVCGQTGSLQLVRESTKLSLFFVPLVPIRTGYVLYCPNPVCGARVKIEADEARGLLAAGVGSPR</sequence>
<evidence type="ECO:0000313" key="1">
    <source>
        <dbReference type="EMBL" id="REG01050.1"/>
    </source>
</evidence>
<name>A0A3D9ZVP7_9ACTN</name>
<proteinExistence type="predicted"/>
<reference evidence="1 2" key="1">
    <citation type="submission" date="2018-08" db="EMBL/GenBank/DDBJ databases">
        <title>Sequencing the genomes of 1000 actinobacteria strains.</title>
        <authorList>
            <person name="Klenk H.-P."/>
        </authorList>
    </citation>
    <scope>NUCLEOTIDE SEQUENCE [LARGE SCALE GENOMIC DNA]</scope>
    <source>
        <strain evidence="1 2">DSM 44099</strain>
    </source>
</reference>
<protein>
    <submittedName>
        <fullName evidence="1">Zinc ribbon family protein</fullName>
    </submittedName>
</protein>
<dbReference type="AlphaFoldDB" id="A0A3D9ZVP7"/>
<dbReference type="Proteomes" id="UP000256913">
    <property type="component" value="Unassembled WGS sequence"/>
</dbReference>